<protein>
    <submittedName>
        <fullName evidence="3">Conjugal transfer protein TraK</fullName>
    </submittedName>
</protein>
<keyword evidence="4" id="KW-1185">Reference proteome</keyword>
<dbReference type="Pfam" id="PF06586">
    <property type="entry name" value="TraK_N"/>
    <property type="match status" value="1"/>
</dbReference>
<name>A0A2A4B726_9SPHN</name>
<dbReference type="OrthoDB" id="7497953at2"/>
<proteinExistence type="predicted"/>
<sequence length="270" mass="28148">MIATTPACLLGAGAVTFAAGTTQPRDINLRPLGMALIGAAIALAATPAWADQYRQAADNAQVDCVVSNHELTRISLVGDAFASVSKITTGYPYNDFTVTNEPVRGDIYLSVPEGFAPGRLSFFATSRKGYVYKFACSVGGPEAEQIFVSNPAIAGEQAQAWEAKSSPRDAAVRLVQAMAANSAPDGYTMRQVAAAPTRIGNVTVRFIAEFRGAALTGKVLRIDNRSAKPVTIDPAQLTPAGSLAVSVTDRELAPHGATTLYVVQDGSAGA</sequence>
<feature type="domain" description="TraK N-terminal" evidence="1">
    <location>
        <begin position="55"/>
        <end position="154"/>
    </location>
</feature>
<evidence type="ECO:0000313" key="3">
    <source>
        <dbReference type="EMBL" id="PCD03867.1"/>
    </source>
</evidence>
<reference evidence="3 4" key="1">
    <citation type="submission" date="2017-09" db="EMBL/GenBank/DDBJ databases">
        <title>Sphingomonas spermidinifaciens 9NM-10, whole genome shotgun sequence.</title>
        <authorList>
            <person name="Feng G."/>
            <person name="Zhu H."/>
        </authorList>
    </citation>
    <scope>NUCLEOTIDE SEQUENCE [LARGE SCALE GENOMIC DNA]</scope>
    <source>
        <strain evidence="3 4">9NM-10</strain>
    </source>
</reference>
<dbReference type="RefSeq" id="WP_096342262.1">
    <property type="nucleotide sequence ID" value="NZ_NWMW01000001.1"/>
</dbReference>
<dbReference type="Proteomes" id="UP000218366">
    <property type="component" value="Unassembled WGS sequence"/>
</dbReference>
<dbReference type="InterPro" id="IPR010563">
    <property type="entry name" value="TraK_N"/>
</dbReference>
<dbReference type="Pfam" id="PF23536">
    <property type="entry name" value="TraK_C"/>
    <property type="match status" value="1"/>
</dbReference>
<dbReference type="EMBL" id="NWMW01000001">
    <property type="protein sequence ID" value="PCD03867.1"/>
    <property type="molecule type" value="Genomic_DNA"/>
</dbReference>
<comment type="caution">
    <text evidence="3">The sequence shown here is derived from an EMBL/GenBank/DDBJ whole genome shotgun (WGS) entry which is preliminary data.</text>
</comment>
<evidence type="ECO:0000313" key="4">
    <source>
        <dbReference type="Proteomes" id="UP000218366"/>
    </source>
</evidence>
<feature type="domain" description="TraK C-terminal" evidence="2">
    <location>
        <begin position="159"/>
        <end position="264"/>
    </location>
</feature>
<organism evidence="3 4">
    <name type="scientific">Sphingomonas spermidinifaciens</name>
    <dbReference type="NCBI Taxonomy" id="1141889"/>
    <lineage>
        <taxon>Bacteria</taxon>
        <taxon>Pseudomonadati</taxon>
        <taxon>Pseudomonadota</taxon>
        <taxon>Alphaproteobacteria</taxon>
        <taxon>Sphingomonadales</taxon>
        <taxon>Sphingomonadaceae</taxon>
        <taxon>Sphingomonas</taxon>
    </lineage>
</organism>
<accession>A0A2A4B726</accession>
<evidence type="ECO:0000259" key="1">
    <source>
        <dbReference type="Pfam" id="PF06586"/>
    </source>
</evidence>
<gene>
    <name evidence="3" type="ORF">COC42_05925</name>
</gene>
<dbReference type="InterPro" id="IPR055397">
    <property type="entry name" value="TraK_C"/>
</dbReference>
<evidence type="ECO:0000259" key="2">
    <source>
        <dbReference type="Pfam" id="PF23536"/>
    </source>
</evidence>
<dbReference type="AlphaFoldDB" id="A0A2A4B726"/>